<dbReference type="PANTHER" id="PTHR47098">
    <property type="entry name" value="PROTEIN MAK32"/>
    <property type="match status" value="1"/>
</dbReference>
<evidence type="ECO:0000313" key="3">
    <source>
        <dbReference type="EMBL" id="KAL2036631.1"/>
    </source>
</evidence>
<dbReference type="Pfam" id="PF00294">
    <property type="entry name" value="PfkB"/>
    <property type="match status" value="1"/>
</dbReference>
<evidence type="ECO:0000256" key="1">
    <source>
        <dbReference type="SAM" id="MobiDB-lite"/>
    </source>
</evidence>
<feature type="domain" description="Carbohydrate kinase PfkB" evidence="2">
    <location>
        <begin position="288"/>
        <end position="456"/>
    </location>
</feature>
<dbReference type="SUPFAM" id="SSF53613">
    <property type="entry name" value="Ribokinase-like"/>
    <property type="match status" value="1"/>
</dbReference>
<dbReference type="EMBL" id="JBEFKJ010000061">
    <property type="protein sequence ID" value="KAL2036631.1"/>
    <property type="molecule type" value="Genomic_DNA"/>
</dbReference>
<proteinExistence type="predicted"/>
<protein>
    <recommendedName>
        <fullName evidence="2">Carbohydrate kinase PfkB domain-containing protein</fullName>
    </recommendedName>
</protein>
<name>A0ABR3ZV89_9LECA</name>
<dbReference type="Proteomes" id="UP001590950">
    <property type="component" value="Unassembled WGS sequence"/>
</dbReference>
<evidence type="ECO:0000259" key="2">
    <source>
        <dbReference type="Pfam" id="PF00294"/>
    </source>
</evidence>
<sequence length="513" mass="57341">MQTMPSRELDMDLTSPSGTPITAEEDVKHVKPSILNRQAQSAKHIASEQSPHNIHISTSQHCLHHLPAKRRHQLRAWTQVTNGHDLPKSLLNTQFETRIADHVLLENTVMDVVSLGMLIIDDVYPESGPPTLGILGGAGTYATVGARLFYPEEDSKNVGFIVHTGSDFSRETREEIESWKSGSHFVNTPDRETTRGSNVYMNDIRYFEFLTDKIQVDHLSLPDHYVTAKVFHLICGPVRCVEVVEGIIARRRELLSSVSGLSGRISEKPKFVWEPMEGFCEPRNRALFYEALKHVDVFSPNMHELSLLFRDQQGIQVTPEYAQELAGFGLNTTWSTALRALKSTKGQCRQLQAKGFEDPDKALVIRQGENGCTVLVNGHTTSFPAYHAPRHELTYTEKRLRKNKVVDVTGGGNAFLGGFCAGLAQAISEDQSVPLLFEIAAAYGGVAASFAIEQVGLPKLTPRKVDGAERWNGSLPFERVRKMAENAHRRDSVSEDWMSFLLEWIRSVEIDNV</sequence>
<dbReference type="InterPro" id="IPR011611">
    <property type="entry name" value="PfkB_dom"/>
</dbReference>
<accession>A0ABR3ZV89</accession>
<reference evidence="3 4" key="1">
    <citation type="submission" date="2024-09" db="EMBL/GenBank/DDBJ databases">
        <title>Rethinking Asexuality: The Enigmatic Case of Functional Sexual Genes in Lepraria (Stereocaulaceae).</title>
        <authorList>
            <person name="Doellman M."/>
            <person name="Sun Y."/>
            <person name="Barcenas-Pena A."/>
            <person name="Lumbsch H.T."/>
            <person name="Grewe F."/>
        </authorList>
    </citation>
    <scope>NUCLEOTIDE SEQUENCE [LARGE SCALE GENOMIC DNA]</scope>
    <source>
        <strain evidence="3 4">Mercado 3170</strain>
    </source>
</reference>
<evidence type="ECO:0000313" key="4">
    <source>
        <dbReference type="Proteomes" id="UP001590950"/>
    </source>
</evidence>
<gene>
    <name evidence="3" type="ORF">N7G274_010657</name>
</gene>
<organism evidence="3 4">
    <name type="scientific">Stereocaulon virgatum</name>
    <dbReference type="NCBI Taxonomy" id="373712"/>
    <lineage>
        <taxon>Eukaryota</taxon>
        <taxon>Fungi</taxon>
        <taxon>Dikarya</taxon>
        <taxon>Ascomycota</taxon>
        <taxon>Pezizomycotina</taxon>
        <taxon>Lecanoromycetes</taxon>
        <taxon>OSLEUM clade</taxon>
        <taxon>Lecanoromycetidae</taxon>
        <taxon>Lecanorales</taxon>
        <taxon>Lecanorineae</taxon>
        <taxon>Stereocaulaceae</taxon>
        <taxon>Stereocaulon</taxon>
    </lineage>
</organism>
<comment type="caution">
    <text evidence="3">The sequence shown here is derived from an EMBL/GenBank/DDBJ whole genome shotgun (WGS) entry which is preliminary data.</text>
</comment>
<keyword evidence="4" id="KW-1185">Reference proteome</keyword>
<feature type="region of interest" description="Disordered" evidence="1">
    <location>
        <begin position="1"/>
        <end position="21"/>
    </location>
</feature>
<dbReference type="Gene3D" id="3.40.1190.20">
    <property type="match status" value="1"/>
</dbReference>
<dbReference type="PANTHER" id="PTHR47098:SF2">
    <property type="entry name" value="PROTEIN MAK32"/>
    <property type="match status" value="1"/>
</dbReference>
<dbReference type="InterPro" id="IPR029056">
    <property type="entry name" value="Ribokinase-like"/>
</dbReference>